<evidence type="ECO:0000313" key="3">
    <source>
        <dbReference type="Proteomes" id="UP000321746"/>
    </source>
</evidence>
<gene>
    <name evidence="2" type="ORF">AOE01nite_16170</name>
</gene>
<organism evidence="2 3">
    <name type="scientific">Acetobacter oeni</name>
    <dbReference type="NCBI Taxonomy" id="304077"/>
    <lineage>
        <taxon>Bacteria</taxon>
        <taxon>Pseudomonadati</taxon>
        <taxon>Pseudomonadota</taxon>
        <taxon>Alphaproteobacteria</taxon>
        <taxon>Acetobacterales</taxon>
        <taxon>Acetobacteraceae</taxon>
        <taxon>Acetobacter</taxon>
    </lineage>
</organism>
<feature type="compositionally biased region" description="Basic and acidic residues" evidence="1">
    <location>
        <begin position="33"/>
        <end position="99"/>
    </location>
</feature>
<proteinExistence type="predicted"/>
<sequence length="99" mass="11171">MVDGENQAAAECMFQTGQFQRSVSGVITGEEETAGKCHDDCDRVEKDDVSRAEAERTDGDEDRGSTKEWRVTGKQELATEHFLRPDGEQWLQDHERAPE</sequence>
<dbReference type="EMBL" id="BJYG01000019">
    <property type="protein sequence ID" value="GEN63393.1"/>
    <property type="molecule type" value="Genomic_DNA"/>
</dbReference>
<protein>
    <submittedName>
        <fullName evidence="2">Uncharacterized protein</fullName>
    </submittedName>
</protein>
<accession>A0A511XKC2</accession>
<evidence type="ECO:0000313" key="2">
    <source>
        <dbReference type="EMBL" id="GEN63393.1"/>
    </source>
</evidence>
<dbReference type="Proteomes" id="UP000321746">
    <property type="component" value="Unassembled WGS sequence"/>
</dbReference>
<comment type="caution">
    <text evidence="2">The sequence shown here is derived from an EMBL/GenBank/DDBJ whole genome shotgun (WGS) entry which is preliminary data.</text>
</comment>
<feature type="region of interest" description="Disordered" evidence="1">
    <location>
        <begin position="31"/>
        <end position="99"/>
    </location>
</feature>
<keyword evidence="3" id="KW-1185">Reference proteome</keyword>
<dbReference type="AlphaFoldDB" id="A0A511XKC2"/>
<evidence type="ECO:0000256" key="1">
    <source>
        <dbReference type="SAM" id="MobiDB-lite"/>
    </source>
</evidence>
<name>A0A511XKC2_9PROT</name>
<reference evidence="2 3" key="1">
    <citation type="submission" date="2019-07" db="EMBL/GenBank/DDBJ databases">
        <title>Whole genome shotgun sequence of Acetobacter oeni NBRC 105207.</title>
        <authorList>
            <person name="Hosoyama A."/>
            <person name="Uohara A."/>
            <person name="Ohji S."/>
            <person name="Ichikawa N."/>
        </authorList>
    </citation>
    <scope>NUCLEOTIDE SEQUENCE [LARGE SCALE GENOMIC DNA]</scope>
    <source>
        <strain evidence="2 3">NBRC 105207</strain>
    </source>
</reference>